<keyword evidence="6 8" id="KW-0067">ATP-binding</keyword>
<evidence type="ECO:0000256" key="3">
    <source>
        <dbReference type="ARBA" id="ARBA00022598"/>
    </source>
</evidence>
<dbReference type="CDD" id="cd00560">
    <property type="entry name" value="PanC"/>
    <property type="match status" value="1"/>
</dbReference>
<dbReference type="NCBIfam" id="TIGR00018">
    <property type="entry name" value="panC"/>
    <property type="match status" value="1"/>
</dbReference>
<comment type="catalytic activity">
    <reaction evidence="7 8">
        <text>(R)-pantoate + beta-alanine + ATP = (R)-pantothenate + AMP + diphosphate + H(+)</text>
        <dbReference type="Rhea" id="RHEA:10912"/>
        <dbReference type="ChEBI" id="CHEBI:15378"/>
        <dbReference type="ChEBI" id="CHEBI:15980"/>
        <dbReference type="ChEBI" id="CHEBI:29032"/>
        <dbReference type="ChEBI" id="CHEBI:30616"/>
        <dbReference type="ChEBI" id="CHEBI:33019"/>
        <dbReference type="ChEBI" id="CHEBI:57966"/>
        <dbReference type="ChEBI" id="CHEBI:456215"/>
        <dbReference type="EC" id="6.3.2.1"/>
    </reaction>
</comment>
<comment type="function">
    <text evidence="8">Catalyzes the condensation of pantoate with beta-alanine in an ATP-dependent reaction via a pantoyl-adenylate intermediate.</text>
</comment>
<dbReference type="SUPFAM" id="SSF52374">
    <property type="entry name" value="Nucleotidylyl transferase"/>
    <property type="match status" value="1"/>
</dbReference>
<dbReference type="InterPro" id="IPR014729">
    <property type="entry name" value="Rossmann-like_a/b/a_fold"/>
</dbReference>
<reference evidence="10" key="1">
    <citation type="submission" date="2016-10" db="EMBL/GenBank/DDBJ databases">
        <authorList>
            <person name="Varghese N."/>
            <person name="Submissions S."/>
        </authorList>
    </citation>
    <scope>NUCLEOTIDE SEQUENCE [LARGE SCALE GENOMIC DNA]</scope>
    <source>
        <strain evidence="10">DSM 2179</strain>
    </source>
</reference>
<dbReference type="GO" id="GO:0004592">
    <property type="term" value="F:pantoate-beta-alanine ligase activity"/>
    <property type="evidence" value="ECO:0007669"/>
    <property type="project" value="UniProtKB-UniRule"/>
</dbReference>
<accession>A0A1H6X671</accession>
<keyword evidence="10" id="KW-1185">Reference proteome</keyword>
<dbReference type="Proteomes" id="UP000199662">
    <property type="component" value="Unassembled WGS sequence"/>
</dbReference>
<dbReference type="GO" id="GO:0005829">
    <property type="term" value="C:cytosol"/>
    <property type="evidence" value="ECO:0007669"/>
    <property type="project" value="TreeGrafter"/>
</dbReference>
<evidence type="ECO:0000256" key="6">
    <source>
        <dbReference type="ARBA" id="ARBA00022840"/>
    </source>
</evidence>
<dbReference type="InterPro" id="IPR042176">
    <property type="entry name" value="Pantoate_ligase_C"/>
</dbReference>
<dbReference type="UniPathway" id="UPA00028">
    <property type="reaction ID" value="UER00005"/>
</dbReference>
<dbReference type="GO" id="GO:0005524">
    <property type="term" value="F:ATP binding"/>
    <property type="evidence" value="ECO:0007669"/>
    <property type="project" value="UniProtKB-KW"/>
</dbReference>
<evidence type="ECO:0000313" key="10">
    <source>
        <dbReference type="Proteomes" id="UP000199662"/>
    </source>
</evidence>
<feature type="binding site" evidence="8">
    <location>
        <position position="63"/>
    </location>
    <ligand>
        <name>beta-alanine</name>
        <dbReference type="ChEBI" id="CHEBI:57966"/>
    </ligand>
</feature>
<dbReference type="FunFam" id="3.40.50.620:FF:000013">
    <property type="entry name" value="Pantothenate synthetase"/>
    <property type="match status" value="1"/>
</dbReference>
<comment type="similarity">
    <text evidence="2 8">Belongs to the pantothenate synthetase family.</text>
</comment>
<proteinExistence type="inferred from homology"/>
<evidence type="ECO:0000256" key="7">
    <source>
        <dbReference type="ARBA" id="ARBA00048258"/>
    </source>
</evidence>
<dbReference type="Gene3D" id="3.30.1300.10">
    <property type="entry name" value="Pantoate-beta-alanine ligase, C-terminal domain"/>
    <property type="match status" value="1"/>
</dbReference>
<dbReference type="PANTHER" id="PTHR21299:SF1">
    <property type="entry name" value="PANTOATE--BETA-ALANINE LIGASE"/>
    <property type="match status" value="1"/>
</dbReference>
<name>A0A1H6X671_9FIRM</name>
<feature type="binding site" evidence="8">
    <location>
        <position position="179"/>
    </location>
    <ligand>
        <name>ATP</name>
        <dbReference type="ChEBI" id="CHEBI:30616"/>
    </ligand>
</feature>
<dbReference type="InterPro" id="IPR003721">
    <property type="entry name" value="Pantoate_ligase"/>
</dbReference>
<feature type="binding site" evidence="8">
    <location>
        <begin position="150"/>
        <end position="153"/>
    </location>
    <ligand>
        <name>ATP</name>
        <dbReference type="ChEBI" id="CHEBI:30616"/>
    </ligand>
</feature>
<keyword evidence="3 8" id="KW-0436">Ligase</keyword>
<comment type="pathway">
    <text evidence="1 8">Cofactor biosynthesis; (R)-pantothenate biosynthesis; (R)-pantothenate from (R)-pantoate and beta-alanine: step 1/1.</text>
</comment>
<dbReference type="Gene3D" id="3.40.50.620">
    <property type="entry name" value="HUPs"/>
    <property type="match status" value="1"/>
</dbReference>
<dbReference type="EMBL" id="FNZK01000004">
    <property type="protein sequence ID" value="SEJ22087.1"/>
    <property type="molecule type" value="Genomic_DNA"/>
</dbReference>
<dbReference type="STRING" id="84035.SAMN05660742_104209"/>
<comment type="subcellular location">
    <subcellularLocation>
        <location evidence="8">Cytoplasm</location>
    </subcellularLocation>
</comment>
<evidence type="ECO:0000313" key="9">
    <source>
        <dbReference type="EMBL" id="SEJ22087.1"/>
    </source>
</evidence>
<feature type="binding site" evidence="8">
    <location>
        <begin position="32"/>
        <end position="39"/>
    </location>
    <ligand>
        <name>ATP</name>
        <dbReference type="ChEBI" id="CHEBI:30616"/>
    </ligand>
</feature>
<evidence type="ECO:0000256" key="8">
    <source>
        <dbReference type="HAMAP-Rule" id="MF_00158"/>
    </source>
</evidence>
<gene>
    <name evidence="8" type="primary">panC</name>
    <name evidence="9" type="ORF">SAMN05660742_104209</name>
</gene>
<keyword evidence="4 8" id="KW-0566">Pantothenate biosynthesis</keyword>
<organism evidence="9 10">
    <name type="scientific">Propionispira arboris</name>
    <dbReference type="NCBI Taxonomy" id="84035"/>
    <lineage>
        <taxon>Bacteria</taxon>
        <taxon>Bacillati</taxon>
        <taxon>Bacillota</taxon>
        <taxon>Negativicutes</taxon>
        <taxon>Selenomonadales</taxon>
        <taxon>Selenomonadaceae</taxon>
        <taxon>Propionispira</taxon>
    </lineage>
</organism>
<feature type="active site" description="Proton donor" evidence="8">
    <location>
        <position position="39"/>
    </location>
</feature>
<feature type="binding site" evidence="8">
    <location>
        <begin position="187"/>
        <end position="190"/>
    </location>
    <ligand>
        <name>ATP</name>
        <dbReference type="ChEBI" id="CHEBI:30616"/>
    </ligand>
</feature>
<sequence>MNIKILRTIADVKNYIQIIRRQGKTIGLVPTMGALHEGHLALMHAAKQKCDIVIASIFVNPIQFGTNEDFTTYPRVFESDCVKLESERVDAVFHPEPLEMYPQGFNTYIMVDGSKTDKLCGASRPGHFRGVATVVTKLIHITEADQVFFGQKDAQQVVVIKQFVQDLNMNVVIQVVPIVRDKDGLALSSRNTYLSETEKKAAYILSVSLKKAKRNYLAGETNVEALKKLTADSIMSEPLAKLDYVELYSFPALEKIEMVDQMVLLAVAVKFGQTRLIDNIVFGG</sequence>
<dbReference type="HAMAP" id="MF_00158">
    <property type="entry name" value="PanC"/>
    <property type="match status" value="1"/>
</dbReference>
<evidence type="ECO:0000256" key="4">
    <source>
        <dbReference type="ARBA" id="ARBA00022655"/>
    </source>
</evidence>
<dbReference type="AlphaFoldDB" id="A0A1H6X671"/>
<protein>
    <recommendedName>
        <fullName evidence="8">Pantothenate synthetase</fullName>
        <shortName evidence="8">PS</shortName>
        <ecNumber evidence="8">6.3.2.1</ecNumber>
    </recommendedName>
    <alternativeName>
        <fullName evidence="8">Pantoate--beta-alanine ligase</fullName>
    </alternativeName>
    <alternativeName>
        <fullName evidence="8">Pantoate-activating enzyme</fullName>
    </alternativeName>
</protein>
<dbReference type="PANTHER" id="PTHR21299">
    <property type="entry name" value="CYTIDYLATE KINASE/PANTOATE-BETA-ALANINE LIGASE"/>
    <property type="match status" value="1"/>
</dbReference>
<evidence type="ECO:0000256" key="5">
    <source>
        <dbReference type="ARBA" id="ARBA00022741"/>
    </source>
</evidence>
<feature type="binding site" evidence="8">
    <location>
        <position position="156"/>
    </location>
    <ligand>
        <name>(R)-pantoate</name>
        <dbReference type="ChEBI" id="CHEBI:15980"/>
    </ligand>
</feature>
<evidence type="ECO:0000256" key="2">
    <source>
        <dbReference type="ARBA" id="ARBA00009256"/>
    </source>
</evidence>
<dbReference type="EC" id="6.3.2.1" evidence="8"/>
<comment type="miscellaneous">
    <text evidence="8">The reaction proceeds by a bi uni uni bi ping pong mechanism.</text>
</comment>
<feature type="binding site" evidence="8">
    <location>
        <position position="63"/>
    </location>
    <ligand>
        <name>(R)-pantoate</name>
        <dbReference type="ChEBI" id="CHEBI:15980"/>
    </ligand>
</feature>
<evidence type="ECO:0000256" key="1">
    <source>
        <dbReference type="ARBA" id="ARBA00004990"/>
    </source>
</evidence>
<comment type="subunit">
    <text evidence="8">Homodimer.</text>
</comment>
<keyword evidence="5 8" id="KW-0547">Nucleotide-binding</keyword>
<dbReference type="GO" id="GO:0015940">
    <property type="term" value="P:pantothenate biosynthetic process"/>
    <property type="evidence" value="ECO:0007669"/>
    <property type="project" value="UniProtKB-UniRule"/>
</dbReference>
<keyword evidence="8" id="KW-0963">Cytoplasm</keyword>
<dbReference type="Pfam" id="PF02569">
    <property type="entry name" value="Pantoate_ligase"/>
    <property type="match status" value="1"/>
</dbReference>
<dbReference type="FunFam" id="3.30.1300.10:FF:000001">
    <property type="entry name" value="Pantothenate synthetase"/>
    <property type="match status" value="1"/>
</dbReference>